<keyword evidence="10" id="KW-1185">Reference proteome</keyword>
<keyword evidence="7" id="KW-0961">Cell wall biogenesis/degradation</keyword>
<dbReference type="Proteomes" id="UP000504603">
    <property type="component" value="Unplaced"/>
</dbReference>
<evidence type="ECO:0000313" key="11">
    <source>
        <dbReference type="RefSeq" id="XP_022153686.1"/>
    </source>
</evidence>
<dbReference type="GO" id="GO:0004650">
    <property type="term" value="F:polygalacturonase activity"/>
    <property type="evidence" value="ECO:0007669"/>
    <property type="project" value="InterPro"/>
</dbReference>
<protein>
    <submittedName>
        <fullName evidence="11">Exopolygalacturonase-like</fullName>
    </submittedName>
</protein>
<dbReference type="Gene3D" id="2.160.20.10">
    <property type="entry name" value="Single-stranded right-handed beta-helix, Pectin lyase-like"/>
    <property type="match status" value="1"/>
</dbReference>
<feature type="chain" id="PRO_5026744557" evidence="9">
    <location>
        <begin position="28"/>
        <end position="439"/>
    </location>
</feature>
<organism evidence="10 11">
    <name type="scientific">Momordica charantia</name>
    <name type="common">Bitter gourd</name>
    <name type="synonym">Balsam pear</name>
    <dbReference type="NCBI Taxonomy" id="3673"/>
    <lineage>
        <taxon>Eukaryota</taxon>
        <taxon>Viridiplantae</taxon>
        <taxon>Streptophyta</taxon>
        <taxon>Embryophyta</taxon>
        <taxon>Tracheophyta</taxon>
        <taxon>Spermatophyta</taxon>
        <taxon>Magnoliopsida</taxon>
        <taxon>eudicotyledons</taxon>
        <taxon>Gunneridae</taxon>
        <taxon>Pentapetalae</taxon>
        <taxon>rosids</taxon>
        <taxon>fabids</taxon>
        <taxon>Cucurbitales</taxon>
        <taxon>Cucurbitaceae</taxon>
        <taxon>Momordiceae</taxon>
        <taxon>Momordica</taxon>
    </lineage>
</organism>
<proteinExistence type="inferred from homology"/>
<dbReference type="GeneID" id="111021141"/>
<evidence type="ECO:0000256" key="4">
    <source>
        <dbReference type="ARBA" id="ARBA00022525"/>
    </source>
</evidence>
<dbReference type="KEGG" id="mcha:111021141"/>
<dbReference type="FunFam" id="2.160.20.10:FF:000004">
    <property type="entry name" value="Pectin lyase-like superfamily protein"/>
    <property type="match status" value="1"/>
</dbReference>
<comment type="subcellular location">
    <subcellularLocation>
        <location evidence="1">Secreted</location>
        <location evidence="1">Cell wall</location>
    </subcellularLocation>
</comment>
<evidence type="ECO:0000256" key="7">
    <source>
        <dbReference type="ARBA" id="ARBA00023316"/>
    </source>
</evidence>
<dbReference type="GO" id="GO:0071555">
    <property type="term" value="P:cell wall organization"/>
    <property type="evidence" value="ECO:0007669"/>
    <property type="project" value="UniProtKB-KW"/>
</dbReference>
<evidence type="ECO:0000256" key="6">
    <source>
        <dbReference type="ARBA" id="ARBA00023295"/>
    </source>
</evidence>
<evidence type="ECO:0000256" key="5">
    <source>
        <dbReference type="ARBA" id="ARBA00022801"/>
    </source>
</evidence>
<evidence type="ECO:0000256" key="9">
    <source>
        <dbReference type="SAM" id="SignalP"/>
    </source>
</evidence>
<keyword evidence="6 8" id="KW-0326">Glycosidase</keyword>
<name>A0A6J1DLF6_MOMCH</name>
<dbReference type="PANTHER" id="PTHR31375">
    <property type="match status" value="1"/>
</dbReference>
<dbReference type="InterPro" id="IPR000743">
    <property type="entry name" value="Glyco_hydro_28"/>
</dbReference>
<evidence type="ECO:0000256" key="1">
    <source>
        <dbReference type="ARBA" id="ARBA00004191"/>
    </source>
</evidence>
<dbReference type="RefSeq" id="XP_022153686.1">
    <property type="nucleotide sequence ID" value="XM_022297994.1"/>
</dbReference>
<keyword evidence="4" id="KW-0964">Secreted</keyword>
<evidence type="ECO:0000256" key="2">
    <source>
        <dbReference type="ARBA" id="ARBA00008834"/>
    </source>
</evidence>
<evidence type="ECO:0000256" key="3">
    <source>
        <dbReference type="ARBA" id="ARBA00022512"/>
    </source>
</evidence>
<dbReference type="InterPro" id="IPR011050">
    <property type="entry name" value="Pectin_lyase_fold/virulence"/>
</dbReference>
<gene>
    <name evidence="11" type="primary">LOC111021141</name>
</gene>
<dbReference type="PROSITE" id="PS51257">
    <property type="entry name" value="PROKAR_LIPOPROTEIN"/>
    <property type="match status" value="1"/>
</dbReference>
<keyword evidence="5 8" id="KW-0378">Hydrolase</keyword>
<evidence type="ECO:0000313" key="10">
    <source>
        <dbReference type="Proteomes" id="UP000504603"/>
    </source>
</evidence>
<accession>A0A6J1DLF6</accession>
<dbReference type="GO" id="GO:0005975">
    <property type="term" value="P:carbohydrate metabolic process"/>
    <property type="evidence" value="ECO:0007669"/>
    <property type="project" value="InterPro"/>
</dbReference>
<dbReference type="SUPFAM" id="SSF51126">
    <property type="entry name" value="Pectin lyase-like"/>
    <property type="match status" value="1"/>
</dbReference>
<dbReference type="OrthoDB" id="187139at2759"/>
<dbReference type="Pfam" id="PF00295">
    <property type="entry name" value="Glyco_hydro_28"/>
    <property type="match status" value="1"/>
</dbReference>
<comment type="similarity">
    <text evidence="2 8">Belongs to the glycosyl hydrolase 28 family.</text>
</comment>
<feature type="signal peptide" evidence="9">
    <location>
        <begin position="1"/>
        <end position="27"/>
    </location>
</feature>
<keyword evidence="9" id="KW-0732">Signal</keyword>
<dbReference type="AlphaFoldDB" id="A0A6J1DLF6"/>
<keyword evidence="3" id="KW-0134">Cell wall</keyword>
<dbReference type="InterPro" id="IPR012334">
    <property type="entry name" value="Pectin_lyas_fold"/>
</dbReference>
<reference evidence="11" key="1">
    <citation type="submission" date="2025-08" db="UniProtKB">
        <authorList>
            <consortium name="RefSeq"/>
        </authorList>
    </citation>
    <scope>IDENTIFICATION</scope>
    <source>
        <strain evidence="11">OHB3-1</strain>
    </source>
</reference>
<evidence type="ECO:0000256" key="8">
    <source>
        <dbReference type="RuleBase" id="RU361169"/>
    </source>
</evidence>
<sequence length="439" mass="46946">MAMARSFKLLQTLFLVFSWQSCGKTSAALDTISDAVNDLDAVLSSGNRGRGKVYDVRKYGAKANGKNDDVQAFMTAWIAACRNTSGPATLLIPGGRFLVGPLVFAGPCRSSPITLEIQGTVKATTDISEYSSPEWFSIEDIKNFILTGAGVFDGQGAAAWPYNNCKKDISCQSLPISIKFSRLNHTIVNGLTSVNSKGFHTSVFDCYNFTAMNMKITAPGNSPNTDGMHLSTSKLVTISDSVIGTGDGCVSIGHSCEKVTVTNVTCGPGNGLSVGSLDKYPKEKSVVGVLVKNCTIFNTTNGARIKTWAGTVSGLATKIIFEDIIMRNVKNPIIIDQTYGTKQKKESKWKISDVHFKNIRGTSTTNVAVLLECSALAQGAWRLEEGECRAWPWAELGCTEHGSGLSRAQLDSSGSSGSLFDSLLVALSFVLCITIASYS</sequence>